<feature type="signal peptide" evidence="1">
    <location>
        <begin position="1"/>
        <end position="34"/>
    </location>
</feature>
<organism evidence="2 3">
    <name type="scientific">Alcaligenes xylosoxydans xylosoxydans</name>
    <name type="common">Achromobacter xylosoxidans</name>
    <dbReference type="NCBI Taxonomy" id="85698"/>
    <lineage>
        <taxon>Bacteria</taxon>
        <taxon>Pseudomonadati</taxon>
        <taxon>Pseudomonadota</taxon>
        <taxon>Betaproteobacteria</taxon>
        <taxon>Burkholderiales</taxon>
        <taxon>Alcaligenaceae</taxon>
        <taxon>Achromobacter</taxon>
    </lineage>
</organism>
<protein>
    <recommendedName>
        <fullName evidence="4">Lipoprotein</fullName>
    </recommendedName>
</protein>
<evidence type="ECO:0000313" key="3">
    <source>
        <dbReference type="Proteomes" id="UP000285324"/>
    </source>
</evidence>
<comment type="caution">
    <text evidence="2">The sequence shown here is derived from an EMBL/GenBank/DDBJ whole genome shotgun (WGS) entry which is preliminary data.</text>
</comment>
<evidence type="ECO:0000256" key="1">
    <source>
        <dbReference type="SAM" id="SignalP"/>
    </source>
</evidence>
<dbReference type="AlphaFoldDB" id="A0A424WJ32"/>
<dbReference type="RefSeq" id="WP_124260343.1">
    <property type="nucleotide sequence ID" value="NZ_CP061008.1"/>
</dbReference>
<reference evidence="2 3" key="1">
    <citation type="submission" date="2018-08" db="EMBL/GenBank/DDBJ databases">
        <title>Achromobacter xylosoxidans Genome sequencing and assembly.</title>
        <authorList>
            <person name="Wang R."/>
            <person name="Rensing C."/>
            <person name="Li Y."/>
        </authorList>
    </citation>
    <scope>NUCLEOTIDE SEQUENCE [LARGE SCALE GENOMIC DNA]</scope>
    <source>
        <strain evidence="2 3">GD003A</strain>
    </source>
</reference>
<evidence type="ECO:0000313" key="2">
    <source>
        <dbReference type="EMBL" id="RPJ93097.1"/>
    </source>
</evidence>
<feature type="chain" id="PRO_5018965788" description="Lipoprotein" evidence="1">
    <location>
        <begin position="35"/>
        <end position="159"/>
    </location>
</feature>
<name>A0A424WJ32_ALCXX</name>
<dbReference type="Proteomes" id="UP000285324">
    <property type="component" value="Unassembled WGS sequence"/>
</dbReference>
<dbReference type="PROSITE" id="PS51257">
    <property type="entry name" value="PROKAR_LIPOPROTEIN"/>
    <property type="match status" value="1"/>
</dbReference>
<gene>
    <name evidence="2" type="ORF">DY367_04085</name>
</gene>
<proteinExistence type="predicted"/>
<keyword evidence="1" id="KW-0732">Signal</keyword>
<sequence>MQTKRQTFSRHRARNAALTLAGIFAALLTTGCGAAAPGNAEAKNFLEGRFSGCPLWTISNARKIDSVQRGDKYQLDYEATLTIREDFARSTYASVRGFVDDPRNKPCMGEMGNVVAGMAGAVNPQTRQTVLRGAVLLIQSEQGWRLLGRPQEEFVMPGR</sequence>
<dbReference type="OrthoDB" id="8663065at2"/>
<dbReference type="EMBL" id="QVXO01000004">
    <property type="protein sequence ID" value="RPJ93097.1"/>
    <property type="molecule type" value="Genomic_DNA"/>
</dbReference>
<accession>A0A424WJ32</accession>
<evidence type="ECO:0008006" key="4">
    <source>
        <dbReference type="Google" id="ProtNLM"/>
    </source>
</evidence>